<keyword evidence="3" id="KW-0547">Nucleotide-binding</keyword>
<evidence type="ECO:0000313" key="9">
    <source>
        <dbReference type="EMBL" id="MEP0815553.1"/>
    </source>
</evidence>
<organism evidence="9 10">
    <name type="scientific">Trichocoleus desertorum GB2-A4</name>
    <dbReference type="NCBI Taxonomy" id="2933944"/>
    <lineage>
        <taxon>Bacteria</taxon>
        <taxon>Bacillati</taxon>
        <taxon>Cyanobacteriota</taxon>
        <taxon>Cyanophyceae</taxon>
        <taxon>Leptolyngbyales</taxon>
        <taxon>Trichocoleusaceae</taxon>
        <taxon>Trichocoleus</taxon>
    </lineage>
</organism>
<dbReference type="SUPFAM" id="SSF142764">
    <property type="entry name" value="YgbK-like"/>
    <property type="match status" value="1"/>
</dbReference>
<sequence length="441" mass="47877">MTTKPKIIVLDDDPTGSQTVHSCLLLTRWDVETLRVGLADESPIFFVLTNTRALSPEEATIVTREACQNLKQAIALESIQDFLIVSRSDSTLRGHYPVETDAIAEELGPFDAHFLVPAFFEGGRFTRDSVHYLVVNGVPTPVHETEFAHDSVFAYHHSYLPDYVEEKTQGRITADQVERFLTADIQAGVRDRLLQLNHNQCGVVDAENQADLNHFAADILAVAAEGKRFLFRSAASLLTALAALPPQPTAPEDMAQYARDGKPGAVIVGSHVKKTTEQLERLLQEPGVVGVEVTVARLKDGDAGSRAALLDETLQAVREAHDAGKTPVVYTSRQELTFEDVQVRLDFGTAVSALLMDVVRGLPREIGFLISKGGITSNDVLSTGLNLPTARLLGQVLAGCSMVCTPANHPLFPNLPVVLFPGNVGDADGLATVYRRLNKPS</sequence>
<protein>
    <submittedName>
        <fullName evidence="9">Four-carbon acid sugar kinase family protein</fullName>
    </submittedName>
</protein>
<dbReference type="Pfam" id="PF17042">
    <property type="entry name" value="NBD_C"/>
    <property type="match status" value="1"/>
</dbReference>
<comment type="similarity">
    <text evidence="1">Belongs to the four-carbon acid sugar kinase family.</text>
</comment>
<dbReference type="Proteomes" id="UP001464891">
    <property type="component" value="Unassembled WGS sequence"/>
</dbReference>
<dbReference type="Pfam" id="PF07005">
    <property type="entry name" value="SBD_N"/>
    <property type="match status" value="1"/>
</dbReference>
<gene>
    <name evidence="9" type="ORF">NC998_00415</name>
</gene>
<dbReference type="InterPro" id="IPR010737">
    <property type="entry name" value="4-carb_acid_sugar_kinase_N"/>
</dbReference>
<feature type="domain" description="Four-carbon acid sugar kinase nucleotide binding" evidence="8">
    <location>
        <begin position="265"/>
        <end position="430"/>
    </location>
</feature>
<evidence type="ECO:0000313" key="10">
    <source>
        <dbReference type="Proteomes" id="UP001464891"/>
    </source>
</evidence>
<evidence type="ECO:0000256" key="6">
    <source>
        <dbReference type="ARBA" id="ARBA00023277"/>
    </source>
</evidence>
<feature type="domain" description="Four-carbon acid sugar kinase N-terminal" evidence="7">
    <location>
        <begin position="7"/>
        <end position="241"/>
    </location>
</feature>
<evidence type="ECO:0000256" key="2">
    <source>
        <dbReference type="ARBA" id="ARBA00022679"/>
    </source>
</evidence>
<evidence type="ECO:0000259" key="8">
    <source>
        <dbReference type="Pfam" id="PF17042"/>
    </source>
</evidence>
<dbReference type="Gene3D" id="3.40.50.10840">
    <property type="entry name" value="Putative sugar-binding, N-terminal domain"/>
    <property type="match status" value="1"/>
</dbReference>
<evidence type="ECO:0000256" key="3">
    <source>
        <dbReference type="ARBA" id="ARBA00022741"/>
    </source>
</evidence>
<dbReference type="Gene3D" id="3.40.980.20">
    <property type="entry name" value="Four-carbon acid sugar kinase, nucleotide binding domain"/>
    <property type="match status" value="1"/>
</dbReference>
<keyword evidence="10" id="KW-1185">Reference proteome</keyword>
<keyword evidence="2" id="KW-0808">Transferase</keyword>
<evidence type="ECO:0000256" key="5">
    <source>
        <dbReference type="ARBA" id="ARBA00022840"/>
    </source>
</evidence>
<dbReference type="InterPro" id="IPR031475">
    <property type="entry name" value="NBD_C"/>
</dbReference>
<reference evidence="9 10" key="1">
    <citation type="submission" date="2022-04" db="EMBL/GenBank/DDBJ databases">
        <title>Positive selection, recombination, and allopatry shape intraspecific diversity of widespread and dominant cyanobacteria.</title>
        <authorList>
            <person name="Wei J."/>
            <person name="Shu W."/>
            <person name="Hu C."/>
        </authorList>
    </citation>
    <scope>NUCLEOTIDE SEQUENCE [LARGE SCALE GENOMIC DNA]</scope>
    <source>
        <strain evidence="9 10">GB2-A4</strain>
    </source>
</reference>
<dbReference type="EMBL" id="JAMPKM010000001">
    <property type="protein sequence ID" value="MEP0815553.1"/>
    <property type="molecule type" value="Genomic_DNA"/>
</dbReference>
<name>A0ABV0J1A0_9CYAN</name>
<keyword evidence="4 9" id="KW-0418">Kinase</keyword>
<dbReference type="RefSeq" id="WP_190431105.1">
    <property type="nucleotide sequence ID" value="NZ_JAMPKM010000001.1"/>
</dbReference>
<comment type="caution">
    <text evidence="9">The sequence shown here is derived from an EMBL/GenBank/DDBJ whole genome shotgun (WGS) entry which is preliminary data.</text>
</comment>
<proteinExistence type="inferred from homology"/>
<evidence type="ECO:0000259" key="7">
    <source>
        <dbReference type="Pfam" id="PF07005"/>
    </source>
</evidence>
<evidence type="ECO:0000256" key="4">
    <source>
        <dbReference type="ARBA" id="ARBA00022777"/>
    </source>
</evidence>
<dbReference type="InterPro" id="IPR037051">
    <property type="entry name" value="4-carb_acid_sugar_kinase_N_sf"/>
</dbReference>
<dbReference type="InterPro" id="IPR042213">
    <property type="entry name" value="NBD_C_sf"/>
</dbReference>
<keyword evidence="5" id="KW-0067">ATP-binding</keyword>
<evidence type="ECO:0000256" key="1">
    <source>
        <dbReference type="ARBA" id="ARBA00005715"/>
    </source>
</evidence>
<accession>A0ABV0J1A0</accession>
<dbReference type="GO" id="GO:0016301">
    <property type="term" value="F:kinase activity"/>
    <property type="evidence" value="ECO:0007669"/>
    <property type="project" value="UniProtKB-KW"/>
</dbReference>
<keyword evidence="6" id="KW-0119">Carbohydrate metabolism</keyword>